<dbReference type="Proteomes" id="UP001328107">
    <property type="component" value="Unassembled WGS sequence"/>
</dbReference>
<organism evidence="3 4">
    <name type="scientific">Pristionchus mayeri</name>
    <dbReference type="NCBI Taxonomy" id="1317129"/>
    <lineage>
        <taxon>Eukaryota</taxon>
        <taxon>Metazoa</taxon>
        <taxon>Ecdysozoa</taxon>
        <taxon>Nematoda</taxon>
        <taxon>Chromadorea</taxon>
        <taxon>Rhabditida</taxon>
        <taxon>Rhabditina</taxon>
        <taxon>Diplogasteromorpha</taxon>
        <taxon>Diplogasteroidea</taxon>
        <taxon>Neodiplogasteridae</taxon>
        <taxon>Pristionchus</taxon>
    </lineage>
</organism>
<accession>A0AAN5CXZ1</accession>
<dbReference type="PANTHER" id="PTHR23248">
    <property type="entry name" value="PHOSPHOLIPID SCRAMBLASE-RELATED"/>
    <property type="match status" value="1"/>
</dbReference>
<dbReference type="InterPro" id="IPR005552">
    <property type="entry name" value="Scramblase"/>
</dbReference>
<proteinExistence type="inferred from homology"/>
<keyword evidence="2" id="KW-0106">Calcium</keyword>
<evidence type="ECO:0000256" key="1">
    <source>
        <dbReference type="ARBA" id="ARBA00005350"/>
    </source>
</evidence>
<comment type="similarity">
    <text evidence="1 2">Belongs to the phospholipid scramblase family.</text>
</comment>
<keyword evidence="2" id="KW-0449">Lipoprotein</keyword>
<keyword evidence="2" id="KW-0564">Palmitate</keyword>
<dbReference type="GO" id="GO:0017128">
    <property type="term" value="F:phospholipid scramblase activity"/>
    <property type="evidence" value="ECO:0007669"/>
    <property type="project" value="InterPro"/>
</dbReference>
<keyword evidence="4" id="KW-1185">Reference proteome</keyword>
<evidence type="ECO:0000256" key="2">
    <source>
        <dbReference type="RuleBase" id="RU363116"/>
    </source>
</evidence>
<gene>
    <name evidence="3" type="ORF">PMAYCL1PPCAC_22237</name>
</gene>
<evidence type="ECO:0000313" key="3">
    <source>
        <dbReference type="EMBL" id="GMR52042.1"/>
    </source>
</evidence>
<reference evidence="4" key="1">
    <citation type="submission" date="2022-10" db="EMBL/GenBank/DDBJ databases">
        <title>Genome assembly of Pristionchus species.</title>
        <authorList>
            <person name="Yoshida K."/>
            <person name="Sommer R.J."/>
        </authorList>
    </citation>
    <scope>NUCLEOTIDE SEQUENCE [LARGE SCALE GENOMIC DNA]</scope>
    <source>
        <strain evidence="4">RS5460</strain>
    </source>
</reference>
<comment type="caution">
    <text evidence="3">The sequence shown here is derived from an EMBL/GenBank/DDBJ whole genome shotgun (WGS) entry which is preliminary data.</text>
</comment>
<dbReference type="AlphaFoldDB" id="A0AAN5CXZ1"/>
<evidence type="ECO:0000313" key="4">
    <source>
        <dbReference type="Proteomes" id="UP001328107"/>
    </source>
</evidence>
<dbReference type="GO" id="GO:0005886">
    <property type="term" value="C:plasma membrane"/>
    <property type="evidence" value="ECO:0007669"/>
    <property type="project" value="TreeGrafter"/>
</dbReference>
<feature type="non-terminal residue" evidence="3">
    <location>
        <position position="1"/>
    </location>
</feature>
<feature type="non-terminal residue" evidence="3">
    <location>
        <position position="226"/>
    </location>
</feature>
<sequence>AGNWMRRPRTRGDIPPGLEYLAGIDKIQIKQQIELLEIVSGWETSKKYVIMNGVGQQIYYAYEESGFCTQQCCGSQRGFIIHIVDIFGKEVMRINREFKCCGGCGWCAIPGSGCSHTLTVEAPPGNVVRAPFSRSVRGTGAYQVCDQDGKVVLDCEGPGPCTMCCGCDDKVFEIRTPSKWAIGEIHKKWAGFVQEALTDADNFGVSFPLDLAVRTKATLIGATFLI</sequence>
<dbReference type="PANTHER" id="PTHR23248:SF63">
    <property type="entry name" value="PHOSPHOLIPID SCRAMBLASE"/>
    <property type="match status" value="1"/>
</dbReference>
<protein>
    <recommendedName>
        <fullName evidence="2">Phospholipid scramblase</fullName>
    </recommendedName>
</protein>
<comment type="cofactor">
    <cofactor evidence="2">
        <name>Ca(2+)</name>
        <dbReference type="ChEBI" id="CHEBI:29108"/>
    </cofactor>
</comment>
<comment type="function">
    <text evidence="2">May mediate accelerated ATP-independent bidirectional transbilayer migration of phospholipids upon binding calcium ions that results in a loss of phospholipid asymmetry in the plasma membrane.</text>
</comment>
<dbReference type="EMBL" id="BTRK01000005">
    <property type="protein sequence ID" value="GMR52042.1"/>
    <property type="molecule type" value="Genomic_DNA"/>
</dbReference>
<name>A0AAN5CXZ1_9BILA</name>
<dbReference type="Pfam" id="PF03803">
    <property type="entry name" value="Scramblase"/>
    <property type="match status" value="1"/>
</dbReference>